<name>A0A0P9DLU3_9CHLR</name>
<dbReference type="Gene3D" id="3.40.50.410">
    <property type="entry name" value="von Willebrand factor, type A domain"/>
    <property type="match status" value="1"/>
</dbReference>
<proteinExistence type="predicted"/>
<reference evidence="2 3" key="1">
    <citation type="submission" date="2015-09" db="EMBL/GenBank/DDBJ databases">
        <title>Draft genome sequence of Kouleothrix aurantiaca JCM 19913.</title>
        <authorList>
            <person name="Hemp J."/>
        </authorList>
    </citation>
    <scope>NUCLEOTIDE SEQUENCE [LARGE SCALE GENOMIC DNA]</scope>
    <source>
        <strain evidence="2 3">COM-B</strain>
    </source>
</reference>
<gene>
    <name evidence="2" type="ORF">SE17_03565</name>
</gene>
<accession>A0A0P9DLU3</accession>
<dbReference type="InterPro" id="IPR002035">
    <property type="entry name" value="VWF_A"/>
</dbReference>
<comment type="caution">
    <text evidence="2">The sequence shown here is derived from an EMBL/GenBank/DDBJ whole genome shotgun (WGS) entry which is preliminary data.</text>
</comment>
<dbReference type="PROSITE" id="PS50234">
    <property type="entry name" value="VWFA"/>
    <property type="match status" value="1"/>
</dbReference>
<dbReference type="Proteomes" id="UP000050509">
    <property type="component" value="Unassembled WGS sequence"/>
</dbReference>
<dbReference type="SUPFAM" id="SSF53300">
    <property type="entry name" value="vWA-like"/>
    <property type="match status" value="1"/>
</dbReference>
<dbReference type="InterPro" id="IPR051266">
    <property type="entry name" value="CLCR"/>
</dbReference>
<organism evidence="2 3">
    <name type="scientific">Kouleothrix aurantiaca</name>
    <dbReference type="NCBI Taxonomy" id="186479"/>
    <lineage>
        <taxon>Bacteria</taxon>
        <taxon>Bacillati</taxon>
        <taxon>Chloroflexota</taxon>
        <taxon>Chloroflexia</taxon>
        <taxon>Chloroflexales</taxon>
        <taxon>Roseiflexineae</taxon>
        <taxon>Roseiflexaceae</taxon>
        <taxon>Kouleothrix</taxon>
    </lineage>
</organism>
<keyword evidence="3" id="KW-1185">Reference proteome</keyword>
<evidence type="ECO:0000259" key="1">
    <source>
        <dbReference type="PROSITE" id="PS50234"/>
    </source>
</evidence>
<evidence type="ECO:0000313" key="2">
    <source>
        <dbReference type="EMBL" id="KPV54470.1"/>
    </source>
</evidence>
<feature type="domain" description="VWFA" evidence="1">
    <location>
        <begin position="45"/>
        <end position="212"/>
    </location>
</feature>
<dbReference type="AlphaFoldDB" id="A0A0P9DLU3"/>
<dbReference type="Pfam" id="PF00092">
    <property type="entry name" value="VWA"/>
    <property type="match status" value="1"/>
</dbReference>
<sequence length="426" mass="46502">MAGEVNLRATLARPYLPVTGTPQVAYLLIEAQPSQAVAQVRMPVNVCFVLDRSGSMKGEKIDRVRRATARALEMLNAQDLASVVIFDHRTEVLIPAGPVANQRELQDKIGRIRDAGGTKIAPAVEKGLREIERGGANAIRRMVLLTDGQTESEKECLLRADDAGRMGVPITALGVGKDWNEDLLIDMANRSGGTADYIDQPDKIISYFQNTVQRAQATAIHNANLTLRLVQGITPRAVWQVIPLINNLGYRPVSDRDVSVPIGELESGSGRTLMTELLVDPRPAGQYRIGQVEMSYDVPVLSLQGERSRADVVMTFTADANLNAQVNAPVMNIVEKVSAFKLQTRALQDLQTGDVGGATQKLQSAVTRLLNQGEVELAQTMQQEISNLQQTGQLSSEGQKTMKFGTRKTVRLSDLDIPEELRNQGS</sequence>
<evidence type="ECO:0000313" key="3">
    <source>
        <dbReference type="Proteomes" id="UP000050509"/>
    </source>
</evidence>
<dbReference type="EMBL" id="LJCR01000052">
    <property type="protein sequence ID" value="KPV54470.1"/>
    <property type="molecule type" value="Genomic_DNA"/>
</dbReference>
<dbReference type="PANTHER" id="PTHR10579">
    <property type="entry name" value="CALCIUM-ACTIVATED CHLORIDE CHANNEL REGULATOR"/>
    <property type="match status" value="1"/>
</dbReference>
<dbReference type="InterPro" id="IPR036465">
    <property type="entry name" value="vWFA_dom_sf"/>
</dbReference>
<dbReference type="PANTHER" id="PTHR10579:SF43">
    <property type="entry name" value="ZINC FINGER (C3HC4-TYPE RING FINGER) FAMILY PROTEIN"/>
    <property type="match status" value="1"/>
</dbReference>
<dbReference type="SMART" id="SM00327">
    <property type="entry name" value="VWA"/>
    <property type="match status" value="1"/>
</dbReference>
<protein>
    <recommendedName>
        <fullName evidence="1">VWFA domain-containing protein</fullName>
    </recommendedName>
</protein>